<feature type="transmembrane region" description="Helical" evidence="2">
    <location>
        <begin position="34"/>
        <end position="51"/>
    </location>
</feature>
<keyword evidence="2" id="KW-0472">Membrane</keyword>
<dbReference type="RefSeq" id="WP_076161322.1">
    <property type="nucleotide sequence ID" value="NZ_MQUQ01000007.1"/>
</dbReference>
<proteinExistence type="predicted"/>
<evidence type="ECO:0000256" key="2">
    <source>
        <dbReference type="SAM" id="Phobius"/>
    </source>
</evidence>
<keyword evidence="4" id="KW-1185">Reference proteome</keyword>
<keyword evidence="2" id="KW-0812">Transmembrane</keyword>
<feature type="region of interest" description="Disordered" evidence="1">
    <location>
        <begin position="1"/>
        <end position="29"/>
    </location>
</feature>
<evidence type="ECO:0000313" key="3">
    <source>
        <dbReference type="EMBL" id="OLZ51683.1"/>
    </source>
</evidence>
<protein>
    <submittedName>
        <fullName evidence="3">Uncharacterized protein</fullName>
    </submittedName>
</protein>
<comment type="caution">
    <text evidence="3">The sequence shown here is derived from an EMBL/GenBank/DDBJ whole genome shotgun (WGS) entry which is preliminary data.</text>
</comment>
<keyword evidence="2" id="KW-1133">Transmembrane helix</keyword>
<name>A0A1R0KU84_9PSEU</name>
<evidence type="ECO:0000256" key="1">
    <source>
        <dbReference type="SAM" id="MobiDB-lite"/>
    </source>
</evidence>
<dbReference type="AlphaFoldDB" id="A0A1R0KU84"/>
<dbReference type="EMBL" id="MQUQ01000007">
    <property type="protein sequence ID" value="OLZ51683.1"/>
    <property type="molecule type" value="Genomic_DNA"/>
</dbReference>
<reference evidence="3 4" key="1">
    <citation type="submission" date="2016-01" db="EMBL/GenBank/DDBJ databases">
        <title>Amycolatopsis coloradensis genome sequencing and assembly.</title>
        <authorList>
            <person name="Mayilraj S."/>
        </authorList>
    </citation>
    <scope>NUCLEOTIDE SEQUENCE [LARGE SCALE GENOMIC DNA]</scope>
    <source>
        <strain evidence="3 4">DSM 44225</strain>
    </source>
</reference>
<evidence type="ECO:0000313" key="4">
    <source>
        <dbReference type="Proteomes" id="UP000187486"/>
    </source>
</evidence>
<gene>
    <name evidence="3" type="ORF">BS329_15575</name>
</gene>
<feature type="transmembrane region" description="Helical" evidence="2">
    <location>
        <begin position="57"/>
        <end position="74"/>
    </location>
</feature>
<dbReference type="Proteomes" id="UP000187486">
    <property type="component" value="Unassembled WGS sequence"/>
</dbReference>
<sequence length="82" mass="8576">MTNAAGNHRTDDTPDHAAQGKPPTELDDSVGQPLLAAAAIAIGFLGLMFGTEQPTRVAAAVVGFAGAAWLFRVFRARGEARR</sequence>
<organism evidence="3 4">
    <name type="scientific">Amycolatopsis coloradensis</name>
    <dbReference type="NCBI Taxonomy" id="76021"/>
    <lineage>
        <taxon>Bacteria</taxon>
        <taxon>Bacillati</taxon>
        <taxon>Actinomycetota</taxon>
        <taxon>Actinomycetes</taxon>
        <taxon>Pseudonocardiales</taxon>
        <taxon>Pseudonocardiaceae</taxon>
        <taxon>Amycolatopsis</taxon>
    </lineage>
</organism>
<accession>A0A1R0KU84</accession>